<sequence>GIFPSGKQSPHTHTEIREREGDRKGIFPSVNRRPVDLRSLLKQARKDLPPSSLDRSKANANPGIIIINMWIFYLISLPLTTGMVLLTLRYYAGPHTPRYVLFTVGYTWFFSLSFIILVPADIWAAISDQDRGDLVILEYFFTYLVAVKMREMIV</sequence>
<evidence type="ECO:0000256" key="7">
    <source>
        <dbReference type="SAM" id="Phobius"/>
    </source>
</evidence>
<proteinExistence type="inferred from homology"/>
<evidence type="ECO:0000313" key="9">
    <source>
        <dbReference type="Proteomes" id="UP001206925"/>
    </source>
</evidence>
<dbReference type="PANTHER" id="PTHR21355:SF14">
    <property type="entry name" value="LMBR1 INTEGRAL MEMBRANE-LIKE PROTEIN"/>
    <property type="match status" value="1"/>
</dbReference>
<reference evidence="8" key="1">
    <citation type="submission" date="2022-06" db="EMBL/GenBank/DDBJ databases">
        <title>Uncovering the hologenomic basis of an extraordinary plant invasion.</title>
        <authorList>
            <person name="Bieker V.C."/>
            <person name="Martin M.D."/>
            <person name="Gilbert T."/>
            <person name="Hodgins K."/>
            <person name="Battlay P."/>
            <person name="Petersen B."/>
            <person name="Wilson J."/>
        </authorList>
    </citation>
    <scope>NUCLEOTIDE SEQUENCE</scope>
    <source>
        <strain evidence="8">AA19_3_7</strain>
        <tissue evidence="8">Leaf</tissue>
    </source>
</reference>
<keyword evidence="3 7" id="KW-0812">Transmembrane</keyword>
<keyword evidence="5 7" id="KW-0472">Membrane</keyword>
<feature type="compositionally biased region" description="Basic and acidic residues" evidence="6">
    <location>
        <begin position="12"/>
        <end position="25"/>
    </location>
</feature>
<evidence type="ECO:0000313" key="8">
    <source>
        <dbReference type="EMBL" id="KAI7737299.1"/>
    </source>
</evidence>
<accession>A0AAD5CAX0</accession>
<evidence type="ECO:0000256" key="6">
    <source>
        <dbReference type="SAM" id="MobiDB-lite"/>
    </source>
</evidence>
<keyword evidence="9" id="KW-1185">Reference proteome</keyword>
<dbReference type="AlphaFoldDB" id="A0AAD5CAX0"/>
<organism evidence="8 9">
    <name type="scientific">Ambrosia artemisiifolia</name>
    <name type="common">Common ragweed</name>
    <dbReference type="NCBI Taxonomy" id="4212"/>
    <lineage>
        <taxon>Eukaryota</taxon>
        <taxon>Viridiplantae</taxon>
        <taxon>Streptophyta</taxon>
        <taxon>Embryophyta</taxon>
        <taxon>Tracheophyta</taxon>
        <taxon>Spermatophyta</taxon>
        <taxon>Magnoliopsida</taxon>
        <taxon>eudicotyledons</taxon>
        <taxon>Gunneridae</taxon>
        <taxon>Pentapetalae</taxon>
        <taxon>asterids</taxon>
        <taxon>campanulids</taxon>
        <taxon>Asterales</taxon>
        <taxon>Asteraceae</taxon>
        <taxon>Asteroideae</taxon>
        <taxon>Heliantheae alliance</taxon>
        <taxon>Heliantheae</taxon>
        <taxon>Ambrosia</taxon>
    </lineage>
</organism>
<gene>
    <name evidence="8" type="ORF">M8C21_032584</name>
</gene>
<evidence type="ECO:0000256" key="4">
    <source>
        <dbReference type="ARBA" id="ARBA00022989"/>
    </source>
</evidence>
<evidence type="ECO:0000256" key="5">
    <source>
        <dbReference type="ARBA" id="ARBA00023136"/>
    </source>
</evidence>
<protein>
    <submittedName>
        <fullName evidence="8">Uncharacterized protein</fullName>
    </submittedName>
</protein>
<feature type="non-terminal residue" evidence="8">
    <location>
        <position position="154"/>
    </location>
</feature>
<evidence type="ECO:0000256" key="1">
    <source>
        <dbReference type="ARBA" id="ARBA00004141"/>
    </source>
</evidence>
<feature type="transmembrane region" description="Helical" evidence="7">
    <location>
        <begin position="100"/>
        <end position="126"/>
    </location>
</feature>
<dbReference type="InterPro" id="IPR051584">
    <property type="entry name" value="GPCR-associated_LMBR1"/>
</dbReference>
<feature type="region of interest" description="Disordered" evidence="6">
    <location>
        <begin position="1"/>
        <end position="29"/>
    </location>
</feature>
<evidence type="ECO:0000256" key="2">
    <source>
        <dbReference type="ARBA" id="ARBA00010487"/>
    </source>
</evidence>
<feature type="transmembrane region" description="Helical" evidence="7">
    <location>
        <begin position="64"/>
        <end position="88"/>
    </location>
</feature>
<comment type="similarity">
    <text evidence="2">Belongs to the LIMR family.</text>
</comment>
<comment type="subcellular location">
    <subcellularLocation>
        <location evidence="1">Membrane</location>
        <topology evidence="1">Multi-pass membrane protein</topology>
    </subcellularLocation>
</comment>
<keyword evidence="4 7" id="KW-1133">Transmembrane helix</keyword>
<comment type="caution">
    <text evidence="8">The sequence shown here is derived from an EMBL/GenBank/DDBJ whole genome shotgun (WGS) entry which is preliminary data.</text>
</comment>
<dbReference type="PANTHER" id="PTHR21355">
    <property type="entry name" value="G-PROTEIN COUPLED RECEPTOR-ASSOCIATED PROTEIN LMBRD2"/>
    <property type="match status" value="1"/>
</dbReference>
<dbReference type="GO" id="GO:0016020">
    <property type="term" value="C:membrane"/>
    <property type="evidence" value="ECO:0007669"/>
    <property type="project" value="UniProtKB-SubCell"/>
</dbReference>
<feature type="compositionally biased region" description="Polar residues" evidence="6">
    <location>
        <begin position="1"/>
        <end position="11"/>
    </location>
</feature>
<name>A0AAD5CAX0_AMBAR</name>
<dbReference type="EMBL" id="JAMZMK010009063">
    <property type="protein sequence ID" value="KAI7737299.1"/>
    <property type="molecule type" value="Genomic_DNA"/>
</dbReference>
<dbReference type="Proteomes" id="UP001206925">
    <property type="component" value="Unassembled WGS sequence"/>
</dbReference>
<evidence type="ECO:0000256" key="3">
    <source>
        <dbReference type="ARBA" id="ARBA00022692"/>
    </source>
</evidence>